<dbReference type="AlphaFoldDB" id="A0A9Q7AFI3"/>
<keyword evidence="1" id="KW-0472">Membrane</keyword>
<dbReference type="GO" id="GO:0045227">
    <property type="term" value="P:capsule polysaccharide biosynthetic process"/>
    <property type="evidence" value="ECO:0007669"/>
    <property type="project" value="InterPro"/>
</dbReference>
<name>A0A9Q7AFI3_9BACT</name>
<proteinExistence type="predicted"/>
<dbReference type="KEGG" id="aram:KAR29_01775"/>
<keyword evidence="1" id="KW-0812">Transmembrane</keyword>
<feature type="transmembrane region" description="Helical" evidence="1">
    <location>
        <begin position="104"/>
        <end position="125"/>
    </location>
</feature>
<accession>A0A9Q7AFI3</accession>
<gene>
    <name evidence="2" type="ORF">KAR29_01775</name>
</gene>
<dbReference type="GO" id="GO:0016020">
    <property type="term" value="C:membrane"/>
    <property type="evidence" value="ECO:0007669"/>
    <property type="project" value="InterPro"/>
</dbReference>
<evidence type="ECO:0000313" key="3">
    <source>
        <dbReference type="Proteomes" id="UP000671879"/>
    </source>
</evidence>
<evidence type="ECO:0000256" key="1">
    <source>
        <dbReference type="SAM" id="Phobius"/>
    </source>
</evidence>
<keyword evidence="3" id="KW-1185">Reference proteome</keyword>
<dbReference type="EMBL" id="CP072943">
    <property type="protein sequence ID" value="QTX33633.1"/>
    <property type="molecule type" value="Genomic_DNA"/>
</dbReference>
<dbReference type="InterPro" id="IPR008338">
    <property type="entry name" value="Capsule_biosynth_CapC"/>
</dbReference>
<sequence length="126" mass="12789">MAFYGRTGLSGGGILSPGLLALQGASSRPLIATVAAALLLLPLIEGAVRLLGLYGRQRLAFALLAALALRGFLPFLLPPGSGVPVWVGWVVPGLVAADMERQGIVPTVAALILLTASTLLLGGLLP</sequence>
<feature type="transmembrane region" description="Helical" evidence="1">
    <location>
        <begin position="59"/>
        <end position="77"/>
    </location>
</feature>
<dbReference type="Proteomes" id="UP000671879">
    <property type="component" value="Chromosome"/>
</dbReference>
<dbReference type="Pfam" id="PF14102">
    <property type="entry name" value="Caps_synth_CapC"/>
    <property type="match status" value="1"/>
</dbReference>
<organism evidence="2 3">
    <name type="scientific">Aminithiophilus ramosus</name>
    <dbReference type="NCBI Taxonomy" id="3029084"/>
    <lineage>
        <taxon>Bacteria</taxon>
        <taxon>Thermotogati</taxon>
        <taxon>Synergistota</taxon>
        <taxon>Synergistia</taxon>
        <taxon>Synergistales</taxon>
        <taxon>Aminithiophilaceae</taxon>
        <taxon>Aminithiophilus</taxon>
    </lineage>
</organism>
<keyword evidence="1" id="KW-1133">Transmembrane helix</keyword>
<evidence type="ECO:0000313" key="2">
    <source>
        <dbReference type="EMBL" id="QTX33633.1"/>
    </source>
</evidence>
<protein>
    <submittedName>
        <fullName evidence="2">Capsule biosynthesis protein CapC</fullName>
    </submittedName>
</protein>
<feature type="transmembrane region" description="Helical" evidence="1">
    <location>
        <begin position="30"/>
        <end position="52"/>
    </location>
</feature>
<reference evidence="3" key="1">
    <citation type="submission" date="2021-04" db="EMBL/GenBank/DDBJ databases">
        <title>A novel Synergistetes isolate from a pyrite-forming mixed culture.</title>
        <authorList>
            <person name="Bunk B."/>
            <person name="Sproer C."/>
            <person name="Spring S."/>
            <person name="Pester M."/>
        </authorList>
    </citation>
    <scope>NUCLEOTIDE SEQUENCE [LARGE SCALE GENOMIC DNA]</scope>
    <source>
        <strain evidence="3">J.5.4.2-T.3.5.2</strain>
    </source>
</reference>